<evidence type="ECO:0000256" key="3">
    <source>
        <dbReference type="ARBA" id="ARBA00022723"/>
    </source>
</evidence>
<dbReference type="GO" id="GO:0016791">
    <property type="term" value="F:phosphatase activity"/>
    <property type="evidence" value="ECO:0007669"/>
    <property type="project" value="InterPro"/>
</dbReference>
<dbReference type="InterPro" id="IPR004446">
    <property type="entry name" value="Heptose_bisP_phosphatase"/>
</dbReference>
<proteinExistence type="inferred from homology"/>
<keyword evidence="2 7" id="KW-0963">Cytoplasm</keyword>
<evidence type="ECO:0000256" key="6">
    <source>
        <dbReference type="ARBA" id="ARBA00031828"/>
    </source>
</evidence>
<feature type="binding site" evidence="10">
    <location>
        <position position="89"/>
    </location>
    <ligand>
        <name>Zn(2+)</name>
        <dbReference type="ChEBI" id="CHEBI:29105"/>
    </ligand>
</feature>
<comment type="similarity">
    <text evidence="7">Belongs to the gmhB family.</text>
</comment>
<dbReference type="NCBIfam" id="TIGR01656">
    <property type="entry name" value="Histidinol-ppas"/>
    <property type="match status" value="1"/>
</dbReference>
<keyword evidence="5 7" id="KW-0119">Carbohydrate metabolism</keyword>
<protein>
    <recommendedName>
        <fullName evidence="6 7">D,D-heptose 1,7-bisphosphate phosphatase</fullName>
        <ecNumber evidence="7">3.1.3.-</ecNumber>
    </recommendedName>
</protein>
<evidence type="ECO:0000256" key="9">
    <source>
        <dbReference type="PIRSR" id="PIRSR004682-3"/>
    </source>
</evidence>
<evidence type="ECO:0000256" key="2">
    <source>
        <dbReference type="ARBA" id="ARBA00022490"/>
    </source>
</evidence>
<dbReference type="GO" id="GO:0046872">
    <property type="term" value="F:metal ion binding"/>
    <property type="evidence" value="ECO:0007669"/>
    <property type="project" value="UniProtKB-KW"/>
</dbReference>
<keyword evidence="10" id="KW-0862">Zinc</keyword>
<evidence type="ECO:0000256" key="10">
    <source>
        <dbReference type="PIRSR" id="PIRSR004682-4"/>
    </source>
</evidence>
<evidence type="ECO:0000256" key="5">
    <source>
        <dbReference type="ARBA" id="ARBA00023277"/>
    </source>
</evidence>
<comment type="subcellular location">
    <subcellularLocation>
        <location evidence="1 7">Cytoplasm</location>
    </subcellularLocation>
</comment>
<sequence length="176" mass="18124">MSAVAAVLFDRDGTLIEDVPYNGDPALVRPVPGAREAVDAVRAAGIATGMVSNQSGIGRGLLTADEVQRVNDRVDEVFGPFDVWVVCPHAPEAGCGCRKPEPGLVVEAARRLGADPDACVVIGDIRADVLAAKAAGAHGILVPNAATRKEEVDAATHTAPDILSAVRALRSGGWSV</sequence>
<accession>A0A940MEH5</accession>
<feature type="active site" description="Nucleophile" evidence="8">
    <location>
        <position position="10"/>
    </location>
</feature>
<feature type="site" description="Contributes to substrate recognition" evidence="9">
    <location>
        <position position="98"/>
    </location>
</feature>
<feature type="binding site" evidence="10">
    <location>
        <position position="87"/>
    </location>
    <ligand>
        <name>Zn(2+)</name>
        <dbReference type="ChEBI" id="CHEBI:29105"/>
    </ligand>
</feature>
<keyword evidence="3 10" id="KW-0479">Metal-binding</keyword>
<evidence type="ECO:0000256" key="1">
    <source>
        <dbReference type="ARBA" id="ARBA00004496"/>
    </source>
</evidence>
<feature type="active site" description="Proton donor" evidence="8">
    <location>
        <position position="12"/>
    </location>
</feature>
<keyword evidence="4 7" id="KW-0378">Hydrolase</keyword>
<dbReference type="SUPFAM" id="SSF56784">
    <property type="entry name" value="HAD-like"/>
    <property type="match status" value="1"/>
</dbReference>
<dbReference type="AlphaFoldDB" id="A0A940MEH5"/>
<evidence type="ECO:0000313" key="12">
    <source>
        <dbReference type="Proteomes" id="UP000670475"/>
    </source>
</evidence>
<evidence type="ECO:0000313" key="11">
    <source>
        <dbReference type="EMBL" id="MBP0459557.1"/>
    </source>
</evidence>
<organism evidence="11 12">
    <name type="scientific">Streptomyces montanisoli</name>
    <dbReference type="NCBI Taxonomy" id="2798581"/>
    <lineage>
        <taxon>Bacteria</taxon>
        <taxon>Bacillati</taxon>
        <taxon>Actinomycetota</taxon>
        <taxon>Actinomycetes</taxon>
        <taxon>Kitasatosporales</taxon>
        <taxon>Streptomycetaceae</taxon>
        <taxon>Streptomyces</taxon>
    </lineage>
</organism>
<dbReference type="EMBL" id="JAGIQL010000076">
    <property type="protein sequence ID" value="MBP0459557.1"/>
    <property type="molecule type" value="Genomic_DNA"/>
</dbReference>
<evidence type="ECO:0000256" key="7">
    <source>
        <dbReference type="PIRNR" id="PIRNR004682"/>
    </source>
</evidence>
<feature type="binding site" evidence="10">
    <location>
        <position position="95"/>
    </location>
    <ligand>
        <name>Zn(2+)</name>
        <dbReference type="ChEBI" id="CHEBI:29105"/>
    </ligand>
</feature>
<dbReference type="PIRSF" id="PIRSF004682">
    <property type="entry name" value="GmhB"/>
    <property type="match status" value="1"/>
</dbReference>
<dbReference type="CDD" id="cd07503">
    <property type="entry name" value="HAD_HisB-N"/>
    <property type="match status" value="1"/>
</dbReference>
<dbReference type="NCBIfam" id="TIGR01509">
    <property type="entry name" value="HAD-SF-IA-v3"/>
    <property type="match status" value="1"/>
</dbReference>
<feature type="binding site" evidence="10">
    <location>
        <position position="10"/>
    </location>
    <ligand>
        <name>Mg(2+)</name>
        <dbReference type="ChEBI" id="CHEBI:18420"/>
    </ligand>
</feature>
<comment type="caution">
    <text evidence="11">The sequence shown here is derived from an EMBL/GenBank/DDBJ whole genome shotgun (WGS) entry which is preliminary data.</text>
</comment>
<dbReference type="InterPro" id="IPR006439">
    <property type="entry name" value="HAD-SF_hydro_IA"/>
</dbReference>
<dbReference type="GO" id="GO:0005737">
    <property type="term" value="C:cytoplasm"/>
    <property type="evidence" value="ECO:0007669"/>
    <property type="project" value="UniProtKB-SubCell"/>
</dbReference>
<dbReference type="InterPro" id="IPR006543">
    <property type="entry name" value="Histidinol-phos"/>
</dbReference>
<feature type="binding site" evidence="10">
    <location>
        <position position="12"/>
    </location>
    <ligand>
        <name>Mg(2+)</name>
        <dbReference type="ChEBI" id="CHEBI:18420"/>
    </ligand>
</feature>
<dbReference type="InterPro" id="IPR006549">
    <property type="entry name" value="HAD-SF_hydro_IIIA"/>
</dbReference>
<gene>
    <name evidence="11" type="ORF">JFN87_18910</name>
</gene>
<feature type="binding site" evidence="10">
    <location>
        <position position="97"/>
    </location>
    <ligand>
        <name>Zn(2+)</name>
        <dbReference type="ChEBI" id="CHEBI:29105"/>
    </ligand>
</feature>
<name>A0A940MEH5_9ACTN</name>
<feature type="site" description="Stabilizes the phosphoryl group" evidence="9">
    <location>
        <position position="99"/>
    </location>
</feature>
<dbReference type="NCBIfam" id="TIGR01662">
    <property type="entry name" value="HAD-SF-IIIA"/>
    <property type="match status" value="1"/>
</dbReference>
<keyword evidence="12" id="KW-1185">Reference proteome</keyword>
<comment type="cofactor">
    <cofactor evidence="10">
        <name>Mg(2+)</name>
        <dbReference type="ChEBI" id="CHEBI:18420"/>
    </cofactor>
</comment>
<feature type="site" description="Stabilizes the phosphoryl group" evidence="9">
    <location>
        <position position="52"/>
    </location>
</feature>
<dbReference type="InterPro" id="IPR036412">
    <property type="entry name" value="HAD-like_sf"/>
</dbReference>
<dbReference type="PANTHER" id="PTHR42891">
    <property type="entry name" value="D-GLYCERO-BETA-D-MANNO-HEPTOSE-1,7-BISPHOSPHATE 7-PHOSPHATASE"/>
    <property type="match status" value="1"/>
</dbReference>
<dbReference type="InterPro" id="IPR023214">
    <property type="entry name" value="HAD_sf"/>
</dbReference>
<reference evidence="11" key="1">
    <citation type="submission" date="2021-03" db="EMBL/GenBank/DDBJ databases">
        <title>Whole genome sequence of Streptomyces bomunensis MMS17-BM035.</title>
        <authorList>
            <person name="Lee J.H."/>
        </authorList>
    </citation>
    <scope>NUCLEOTIDE SEQUENCE</scope>
    <source>
        <strain evidence="11">MMS17-BM035</strain>
    </source>
</reference>
<dbReference type="Proteomes" id="UP000670475">
    <property type="component" value="Unassembled WGS sequence"/>
</dbReference>
<dbReference type="GO" id="GO:0005975">
    <property type="term" value="P:carbohydrate metabolic process"/>
    <property type="evidence" value="ECO:0007669"/>
    <property type="project" value="InterPro"/>
</dbReference>
<dbReference type="EC" id="3.1.3.-" evidence="7"/>
<dbReference type="Gene3D" id="3.40.50.1000">
    <property type="entry name" value="HAD superfamily/HAD-like"/>
    <property type="match status" value="1"/>
</dbReference>
<evidence type="ECO:0000256" key="8">
    <source>
        <dbReference type="PIRSR" id="PIRSR004682-1"/>
    </source>
</evidence>
<keyword evidence="10" id="KW-0460">Magnesium</keyword>
<dbReference type="PANTHER" id="PTHR42891:SF1">
    <property type="entry name" value="D-GLYCERO-BETA-D-MANNO-HEPTOSE-1,7-BISPHOSPHATE 7-PHOSPHATASE"/>
    <property type="match status" value="1"/>
</dbReference>
<evidence type="ECO:0000256" key="4">
    <source>
        <dbReference type="ARBA" id="ARBA00022801"/>
    </source>
</evidence>
<feature type="binding site" evidence="10">
    <location>
        <position position="124"/>
    </location>
    <ligand>
        <name>Mg(2+)</name>
        <dbReference type="ChEBI" id="CHEBI:18420"/>
    </ligand>
</feature>
<dbReference type="Pfam" id="PF13242">
    <property type="entry name" value="Hydrolase_like"/>
    <property type="match status" value="1"/>
</dbReference>
<comment type="cofactor">
    <cofactor evidence="10">
        <name>Zn(2+)</name>
        <dbReference type="ChEBI" id="CHEBI:29105"/>
    </cofactor>
</comment>